<evidence type="ECO:0000313" key="2">
    <source>
        <dbReference type="EMBL" id="MBB4000114.1"/>
    </source>
</evidence>
<protein>
    <submittedName>
        <fullName evidence="2">Uncharacterized protein</fullName>
    </submittedName>
</protein>
<dbReference type="Proteomes" id="UP000542776">
    <property type="component" value="Unassembled WGS sequence"/>
</dbReference>
<proteinExistence type="predicted"/>
<reference evidence="2 3" key="1">
    <citation type="submission" date="2020-08" db="EMBL/GenBank/DDBJ databases">
        <title>Genomic Encyclopedia of Type Strains, Phase IV (KMG-IV): sequencing the most valuable type-strain genomes for metagenomic binning, comparative biology and taxonomic classification.</title>
        <authorList>
            <person name="Goeker M."/>
        </authorList>
    </citation>
    <scope>NUCLEOTIDE SEQUENCE [LARGE SCALE GENOMIC DNA]</scope>
    <source>
        <strain evidence="2 3">DSM 102238</strain>
    </source>
</reference>
<dbReference type="RefSeq" id="WP_183201691.1">
    <property type="nucleotide sequence ID" value="NZ_JACIEK010000015.1"/>
</dbReference>
<name>A0A7W6H7Q0_9HYPH</name>
<sequence length="292" mass="31993">MRSFRRLALCGFSLLAIVASASAGTIVPVNDDPPMAGFPEGAVLDVLGIKLGMTPDDVRAAYDGELSEEKRTIREVNPDTGASFDVQYVYQLTTKLPPRSYGAPIKAENVLEVTFGSPFVANRAVRISNTYRPPSDTPISPQGFMTLLEKKYGATSGVYKRDNRSLWVFGPDGRVVFDRMPEAYDRTNDRAGYEIPNRHNYTFGPMPMCLRASEFEVFKKSSLPYAFDAARKIETDGCVGGIVAYPGDRADTSPRVVIAVDQRRVDLDNAALDAAVKTAHTAPLSNIMEPKL</sequence>
<keyword evidence="3" id="KW-1185">Reference proteome</keyword>
<keyword evidence="1" id="KW-0732">Signal</keyword>
<accession>A0A7W6H7Q0</accession>
<dbReference type="AlphaFoldDB" id="A0A7W6H7Q0"/>
<evidence type="ECO:0000313" key="3">
    <source>
        <dbReference type="Proteomes" id="UP000542776"/>
    </source>
</evidence>
<organism evidence="2 3">
    <name type="scientific">Aureimonas pseudogalii</name>
    <dbReference type="NCBI Taxonomy" id="1744844"/>
    <lineage>
        <taxon>Bacteria</taxon>
        <taxon>Pseudomonadati</taxon>
        <taxon>Pseudomonadota</taxon>
        <taxon>Alphaproteobacteria</taxon>
        <taxon>Hyphomicrobiales</taxon>
        <taxon>Aurantimonadaceae</taxon>
        <taxon>Aureimonas</taxon>
    </lineage>
</organism>
<dbReference type="EMBL" id="JACIEK010000015">
    <property type="protein sequence ID" value="MBB4000114.1"/>
    <property type="molecule type" value="Genomic_DNA"/>
</dbReference>
<gene>
    <name evidence="2" type="ORF">GGR04_003990</name>
</gene>
<feature type="chain" id="PRO_5030742376" evidence="1">
    <location>
        <begin position="24"/>
        <end position="292"/>
    </location>
</feature>
<feature type="signal peptide" evidence="1">
    <location>
        <begin position="1"/>
        <end position="23"/>
    </location>
</feature>
<comment type="caution">
    <text evidence="2">The sequence shown here is derived from an EMBL/GenBank/DDBJ whole genome shotgun (WGS) entry which is preliminary data.</text>
</comment>
<evidence type="ECO:0000256" key="1">
    <source>
        <dbReference type="SAM" id="SignalP"/>
    </source>
</evidence>